<dbReference type="InterPro" id="IPR029063">
    <property type="entry name" value="SAM-dependent_MTases_sf"/>
</dbReference>
<keyword evidence="4" id="KW-1185">Reference proteome</keyword>
<feature type="domain" description="Methyltransferase" evidence="2">
    <location>
        <begin position="49"/>
        <end position="145"/>
    </location>
</feature>
<sequence>MSTLKTTAVDHFESLAASYEASTGGATRMVARHVVSLVDSSLSDPSAAILDNACGSGIVADEILMKYPASTIHAVDAAPSMVGIAKENLKDKATSAPVELGVMPGEKLEFSDAKFSLSITNMGIMFFTDPAQGAREIYRTLRPGGTAVVTSWSKLGHLELVFQPAHKAVRPNEEPVEFPLPKEWHDPEHVRKVLSEAGFKDDAIELSTLPVQYGAKRKEMLLEYMMDMGGKLLIGGWPEADKEAFREAIAEKLEVEAKEYTMLDGEPGFGLPMEAIVVVCRK</sequence>
<organism evidence="3 4">
    <name type="scientific">Bionectria ochroleuca</name>
    <name type="common">Gliocladium roseum</name>
    <dbReference type="NCBI Taxonomy" id="29856"/>
    <lineage>
        <taxon>Eukaryota</taxon>
        <taxon>Fungi</taxon>
        <taxon>Dikarya</taxon>
        <taxon>Ascomycota</taxon>
        <taxon>Pezizomycotina</taxon>
        <taxon>Sordariomycetes</taxon>
        <taxon>Hypocreomycetidae</taxon>
        <taxon>Hypocreales</taxon>
        <taxon>Bionectriaceae</taxon>
        <taxon>Clonostachys</taxon>
    </lineage>
</organism>
<gene>
    <name evidence="3" type="ORF">CLO192961_LOCUS183025</name>
</gene>
<dbReference type="Gene3D" id="3.40.50.150">
    <property type="entry name" value="Vaccinia Virus protein VP39"/>
    <property type="match status" value="1"/>
</dbReference>
<evidence type="ECO:0000313" key="4">
    <source>
        <dbReference type="Proteomes" id="UP000766486"/>
    </source>
</evidence>
<dbReference type="CDD" id="cd02440">
    <property type="entry name" value="AdoMet_MTases"/>
    <property type="match status" value="1"/>
</dbReference>
<proteinExistence type="inferred from homology"/>
<name>A0ABY6U7E8_BIOOC</name>
<accession>A0ABY6U7E8</accession>
<protein>
    <recommendedName>
        <fullName evidence="2">Methyltransferase domain-containing protein</fullName>
    </recommendedName>
</protein>
<evidence type="ECO:0000313" key="3">
    <source>
        <dbReference type="EMBL" id="VUC26128.1"/>
    </source>
</evidence>
<comment type="similarity">
    <text evidence="1">Belongs to the methyltransferase superfamily. LaeA methyltransferase family.</text>
</comment>
<dbReference type="Proteomes" id="UP000766486">
    <property type="component" value="Unassembled WGS sequence"/>
</dbReference>
<dbReference type="PANTHER" id="PTHR43591:SF105">
    <property type="entry name" value="METHYLTRANSFERASE DOMAIN-CONTAINING PROTEIN-RELATED"/>
    <property type="match status" value="1"/>
</dbReference>
<dbReference type="Pfam" id="PF13649">
    <property type="entry name" value="Methyltransf_25"/>
    <property type="match status" value="1"/>
</dbReference>
<dbReference type="EMBL" id="CABFNS010000743">
    <property type="protein sequence ID" value="VUC26128.1"/>
    <property type="molecule type" value="Genomic_DNA"/>
</dbReference>
<evidence type="ECO:0000256" key="1">
    <source>
        <dbReference type="ARBA" id="ARBA00038158"/>
    </source>
</evidence>
<dbReference type="SUPFAM" id="SSF53335">
    <property type="entry name" value="S-adenosyl-L-methionine-dependent methyltransferases"/>
    <property type="match status" value="1"/>
</dbReference>
<dbReference type="PANTHER" id="PTHR43591">
    <property type="entry name" value="METHYLTRANSFERASE"/>
    <property type="match status" value="1"/>
</dbReference>
<reference evidence="3 4" key="1">
    <citation type="submission" date="2019-06" db="EMBL/GenBank/DDBJ databases">
        <authorList>
            <person name="Broberg M."/>
        </authorList>
    </citation>
    <scope>NUCLEOTIDE SEQUENCE [LARGE SCALE GENOMIC DNA]</scope>
</reference>
<dbReference type="InterPro" id="IPR041698">
    <property type="entry name" value="Methyltransf_25"/>
</dbReference>
<evidence type="ECO:0000259" key="2">
    <source>
        <dbReference type="Pfam" id="PF13649"/>
    </source>
</evidence>
<comment type="caution">
    <text evidence="3">The sequence shown here is derived from an EMBL/GenBank/DDBJ whole genome shotgun (WGS) entry which is preliminary data.</text>
</comment>